<evidence type="ECO:0000256" key="2">
    <source>
        <dbReference type="SAM" id="Coils"/>
    </source>
</evidence>
<feature type="compositionally biased region" description="Polar residues" evidence="3">
    <location>
        <begin position="29"/>
        <end position="41"/>
    </location>
</feature>
<dbReference type="EMBL" id="CP036272">
    <property type="protein sequence ID" value="QDT59138.1"/>
    <property type="molecule type" value="Genomic_DNA"/>
</dbReference>
<feature type="region of interest" description="Disordered" evidence="3">
    <location>
        <begin position="16"/>
        <end position="44"/>
    </location>
</feature>
<feature type="coiled-coil region" evidence="2">
    <location>
        <begin position="126"/>
        <end position="153"/>
    </location>
</feature>
<dbReference type="SUPFAM" id="SSF48452">
    <property type="entry name" value="TPR-like"/>
    <property type="match status" value="1"/>
</dbReference>
<accession>A0A517SSN6</accession>
<keyword evidence="2" id="KW-0175">Coiled coil</keyword>
<dbReference type="Gene3D" id="1.25.40.10">
    <property type="entry name" value="Tetratricopeptide repeat domain"/>
    <property type="match status" value="1"/>
</dbReference>
<sequence>MWAFCCGCGDRSAVRVTPDPSKPAVADEQASSSIAKQTNLDSPEVSLRERIDQLENDDQSPAAKQLLTQQLIVDPNDMQANYLMARLQFNRGNAEQALAITERFSASDSAATTEFLELRIMILKRLDRYSDAADAIQQIIAQHTEQNATLRERLLHELWATLCRCGRRQEASEIAIRMARAGRATREELISLIRRDESFPSPRLLTRNDGSRDERSHPNLFSPGLGLARWYFDDGQYQAALKQLRLPNGQGNQTPDARAFEGRILAKLQATDRLATWLINHREALHTREDFWIALTEYWKQKRKFESAAHAALQGLQINPTNREMVQHASGLMYTLQRREDGDYFKSFGIDLANTETAATIVFLGESNLQQSLQTLLQRLVELGRPFETLNWKKLTIPPSQPGLLQHLEAQRVSLLKNPNALAMSAEYARQDIPIDTFSDQADWQQLVTSTGPTTPAVNDQAVNKQANVAFVPHLVDRAKQVGLTHEYLFSDRRDFEQIALYEAMGGGVGVLDFDRDGWADVYLAQGATDPPDQLASVSSQLFRNLSGKFAPVTENSLAGDFQFSTGIACGDVNQDGFPDLYLAALGKNRMLINNGDGTFRDATDQFEPSADQFSTSLAIADLNGDALPDLFEGNYFEIEGAFQRPKKNAQGQFTPPSPLTHFAGNDRWFANLGDGSWKTHTISSDVARPGTSLGVVITDFDGSGSNEVFVGNDMRANHFLKVAPSDPHTETLQSSDSKGVTFVNQADFLGLAMGTLGVPNGCMGIATGDFNRDGRFDLQIANYSQEPCNLFLQNAEGSFSDLAMRRGMHQPTNPMVGFGTKSVDLDRNGFLDFVVTNGHIFDMRYSGEPFKMPPQMFMGTGIDYQSLFPTDSENDSSDQPKQAEHAYWQHDYLGRAMATLDYDHDGALDFLVTHLDHPTALLHNESFTGEPERIAAGKRWLQIELTGIQSERDAIGAKVSVSYAGQVFTNWVTAGDGYFCTDEPVLSFAFPAIKSKQLPSVNVTIHWPSGSKQRLKTMELGHRYLVLEGQPDTFKLQP</sequence>
<dbReference type="InterPro" id="IPR011519">
    <property type="entry name" value="UnbV_ASPIC"/>
</dbReference>
<dbReference type="PANTHER" id="PTHR16026">
    <property type="entry name" value="CARTILAGE ACIDIC PROTEIN 1"/>
    <property type="match status" value="1"/>
</dbReference>
<dbReference type="InterPro" id="IPR013517">
    <property type="entry name" value="FG-GAP"/>
</dbReference>
<dbReference type="Proteomes" id="UP000315003">
    <property type="component" value="Chromosome"/>
</dbReference>
<proteinExistence type="predicted"/>
<dbReference type="Pfam" id="PF13517">
    <property type="entry name" value="FG-GAP_3"/>
    <property type="match status" value="1"/>
</dbReference>
<name>A0A517SSN6_9BACT</name>
<keyword evidence="1" id="KW-0732">Signal</keyword>
<dbReference type="AlphaFoldDB" id="A0A517SSN6"/>
<protein>
    <submittedName>
        <fullName evidence="5">Tetratricopeptide repeat protein</fullName>
    </submittedName>
</protein>
<dbReference type="InterPro" id="IPR028994">
    <property type="entry name" value="Integrin_alpha_N"/>
</dbReference>
<evidence type="ECO:0000256" key="1">
    <source>
        <dbReference type="ARBA" id="ARBA00022729"/>
    </source>
</evidence>
<dbReference type="Pfam" id="PF07593">
    <property type="entry name" value="UnbV_ASPIC"/>
    <property type="match status" value="1"/>
</dbReference>
<gene>
    <name evidence="5" type="ORF">SV7mr_16450</name>
</gene>
<organism evidence="5 6">
    <name type="scientific">Stieleria bergensis</name>
    <dbReference type="NCBI Taxonomy" id="2528025"/>
    <lineage>
        <taxon>Bacteria</taxon>
        <taxon>Pseudomonadati</taxon>
        <taxon>Planctomycetota</taxon>
        <taxon>Planctomycetia</taxon>
        <taxon>Pirellulales</taxon>
        <taxon>Pirellulaceae</taxon>
        <taxon>Stieleria</taxon>
    </lineage>
</organism>
<evidence type="ECO:0000313" key="5">
    <source>
        <dbReference type="EMBL" id="QDT59138.1"/>
    </source>
</evidence>
<evidence type="ECO:0000256" key="3">
    <source>
        <dbReference type="SAM" id="MobiDB-lite"/>
    </source>
</evidence>
<feature type="domain" description="ASPIC/UnbV" evidence="4">
    <location>
        <begin position="955"/>
        <end position="1024"/>
    </location>
</feature>
<dbReference type="InterPro" id="IPR011990">
    <property type="entry name" value="TPR-like_helical_dom_sf"/>
</dbReference>
<dbReference type="InterPro" id="IPR027039">
    <property type="entry name" value="Crtac1"/>
</dbReference>
<dbReference type="Gene3D" id="2.130.10.130">
    <property type="entry name" value="Integrin alpha, N-terminal"/>
    <property type="match status" value="2"/>
</dbReference>
<evidence type="ECO:0000313" key="6">
    <source>
        <dbReference type="Proteomes" id="UP000315003"/>
    </source>
</evidence>
<dbReference type="SUPFAM" id="SSF69318">
    <property type="entry name" value="Integrin alpha N-terminal domain"/>
    <property type="match status" value="1"/>
</dbReference>
<evidence type="ECO:0000259" key="4">
    <source>
        <dbReference type="Pfam" id="PF07593"/>
    </source>
</evidence>
<dbReference type="PANTHER" id="PTHR16026:SF0">
    <property type="entry name" value="CARTILAGE ACIDIC PROTEIN 1"/>
    <property type="match status" value="1"/>
</dbReference>
<reference evidence="5 6" key="1">
    <citation type="submission" date="2019-02" db="EMBL/GenBank/DDBJ databases">
        <title>Deep-cultivation of Planctomycetes and their phenomic and genomic characterization uncovers novel biology.</title>
        <authorList>
            <person name="Wiegand S."/>
            <person name="Jogler M."/>
            <person name="Boedeker C."/>
            <person name="Pinto D."/>
            <person name="Vollmers J."/>
            <person name="Rivas-Marin E."/>
            <person name="Kohn T."/>
            <person name="Peeters S.H."/>
            <person name="Heuer A."/>
            <person name="Rast P."/>
            <person name="Oberbeckmann S."/>
            <person name="Bunk B."/>
            <person name="Jeske O."/>
            <person name="Meyerdierks A."/>
            <person name="Storesund J.E."/>
            <person name="Kallscheuer N."/>
            <person name="Luecker S."/>
            <person name="Lage O.M."/>
            <person name="Pohl T."/>
            <person name="Merkel B.J."/>
            <person name="Hornburger P."/>
            <person name="Mueller R.-W."/>
            <person name="Bruemmer F."/>
            <person name="Labrenz M."/>
            <person name="Spormann A.M."/>
            <person name="Op den Camp H."/>
            <person name="Overmann J."/>
            <person name="Amann R."/>
            <person name="Jetten M.S.M."/>
            <person name="Mascher T."/>
            <person name="Medema M.H."/>
            <person name="Devos D.P."/>
            <person name="Kaster A.-K."/>
            <person name="Ovreas L."/>
            <person name="Rohde M."/>
            <person name="Galperin M.Y."/>
            <person name="Jogler C."/>
        </authorList>
    </citation>
    <scope>NUCLEOTIDE SEQUENCE [LARGE SCALE GENOMIC DNA]</scope>
    <source>
        <strain evidence="5 6">SV_7m_r</strain>
    </source>
</reference>
<keyword evidence="6" id="KW-1185">Reference proteome</keyword>